<reference evidence="1" key="1">
    <citation type="journal article" date="2020" name="Nature">
        <title>Giant virus diversity and host interactions through global metagenomics.</title>
        <authorList>
            <person name="Schulz F."/>
            <person name="Roux S."/>
            <person name="Paez-Espino D."/>
            <person name="Jungbluth S."/>
            <person name="Walsh D.A."/>
            <person name="Denef V.J."/>
            <person name="McMahon K.D."/>
            <person name="Konstantinidis K.T."/>
            <person name="Eloe-Fadrosh E.A."/>
            <person name="Kyrpides N.C."/>
            <person name="Woyke T."/>
        </authorList>
    </citation>
    <scope>NUCLEOTIDE SEQUENCE</scope>
    <source>
        <strain evidence="1">GVMAG-M-3300027791-30</strain>
    </source>
</reference>
<dbReference type="AlphaFoldDB" id="A0A6C0LHD7"/>
<organism evidence="1">
    <name type="scientific">viral metagenome</name>
    <dbReference type="NCBI Taxonomy" id="1070528"/>
    <lineage>
        <taxon>unclassified sequences</taxon>
        <taxon>metagenomes</taxon>
        <taxon>organismal metagenomes</taxon>
    </lineage>
</organism>
<name>A0A6C0LHD7_9ZZZZ</name>
<sequence length="132" mass="15582">MSNKENLVYVDCFYYGFYIKKSELSKYNIKPEKLVQDTQKIIKEHKKVNTKPIIKISDSLLQNIYEKLKITNSSNTLNSSRVLEELNSCNFTFIYDFLRLKTIIKICKTIPKITPTSTLFFIKEEIHSILFE</sequence>
<accession>A0A6C0LHD7</accession>
<proteinExistence type="predicted"/>
<evidence type="ECO:0000313" key="1">
    <source>
        <dbReference type="EMBL" id="QHU28964.1"/>
    </source>
</evidence>
<protein>
    <submittedName>
        <fullName evidence="1">Uncharacterized protein</fullName>
    </submittedName>
</protein>
<dbReference type="EMBL" id="MN740477">
    <property type="protein sequence ID" value="QHU28964.1"/>
    <property type="molecule type" value="Genomic_DNA"/>
</dbReference>